<feature type="compositionally biased region" description="Pro residues" evidence="1">
    <location>
        <begin position="449"/>
        <end position="465"/>
    </location>
</feature>
<name>A0AA39J3M0_9AGAR</name>
<dbReference type="PANTHER" id="PTHR24637">
    <property type="entry name" value="COLLAGEN"/>
    <property type="match status" value="1"/>
</dbReference>
<dbReference type="Proteomes" id="UP001175226">
    <property type="component" value="Unassembled WGS sequence"/>
</dbReference>
<feature type="compositionally biased region" description="Basic and acidic residues" evidence="1">
    <location>
        <begin position="492"/>
        <end position="506"/>
    </location>
</feature>
<organism evidence="2 3">
    <name type="scientific">Armillaria borealis</name>
    <dbReference type="NCBI Taxonomy" id="47425"/>
    <lineage>
        <taxon>Eukaryota</taxon>
        <taxon>Fungi</taxon>
        <taxon>Dikarya</taxon>
        <taxon>Basidiomycota</taxon>
        <taxon>Agaricomycotina</taxon>
        <taxon>Agaricomycetes</taxon>
        <taxon>Agaricomycetidae</taxon>
        <taxon>Agaricales</taxon>
        <taxon>Marasmiineae</taxon>
        <taxon>Physalacriaceae</taxon>
        <taxon>Armillaria</taxon>
    </lineage>
</organism>
<proteinExistence type="predicted"/>
<reference evidence="2" key="1">
    <citation type="submission" date="2023-06" db="EMBL/GenBank/DDBJ databases">
        <authorList>
            <consortium name="Lawrence Berkeley National Laboratory"/>
            <person name="Ahrendt S."/>
            <person name="Sahu N."/>
            <person name="Indic B."/>
            <person name="Wong-Bajracharya J."/>
            <person name="Merenyi Z."/>
            <person name="Ke H.-M."/>
            <person name="Monk M."/>
            <person name="Kocsube S."/>
            <person name="Drula E."/>
            <person name="Lipzen A."/>
            <person name="Balint B."/>
            <person name="Henrissat B."/>
            <person name="Andreopoulos B."/>
            <person name="Martin F.M."/>
            <person name="Harder C.B."/>
            <person name="Rigling D."/>
            <person name="Ford K.L."/>
            <person name="Foster G.D."/>
            <person name="Pangilinan J."/>
            <person name="Papanicolaou A."/>
            <person name="Barry K."/>
            <person name="LaButti K."/>
            <person name="Viragh M."/>
            <person name="Koriabine M."/>
            <person name="Yan M."/>
            <person name="Riley R."/>
            <person name="Champramary S."/>
            <person name="Plett K.L."/>
            <person name="Tsai I.J."/>
            <person name="Slot J."/>
            <person name="Sipos G."/>
            <person name="Plett J."/>
            <person name="Nagy L.G."/>
            <person name="Grigoriev I.V."/>
        </authorList>
    </citation>
    <scope>NUCLEOTIDE SEQUENCE</scope>
    <source>
        <strain evidence="2">FPL87.14</strain>
    </source>
</reference>
<protein>
    <submittedName>
        <fullName evidence="2">Uncharacterized protein</fullName>
    </submittedName>
</protein>
<evidence type="ECO:0000256" key="1">
    <source>
        <dbReference type="SAM" id="MobiDB-lite"/>
    </source>
</evidence>
<evidence type="ECO:0000313" key="2">
    <source>
        <dbReference type="EMBL" id="KAK0435501.1"/>
    </source>
</evidence>
<dbReference type="EMBL" id="JAUEPT010000062">
    <property type="protein sequence ID" value="KAK0435501.1"/>
    <property type="molecule type" value="Genomic_DNA"/>
</dbReference>
<feature type="compositionally biased region" description="Polar residues" evidence="1">
    <location>
        <begin position="399"/>
        <end position="408"/>
    </location>
</feature>
<dbReference type="PANTHER" id="PTHR24637:SF421">
    <property type="entry name" value="CUTICLE COLLAGEN DPY-2"/>
    <property type="match status" value="1"/>
</dbReference>
<feature type="compositionally biased region" description="Pro residues" evidence="1">
    <location>
        <begin position="521"/>
        <end position="530"/>
    </location>
</feature>
<dbReference type="AlphaFoldDB" id="A0AA39J3M0"/>
<feature type="region of interest" description="Disordered" evidence="1">
    <location>
        <begin position="351"/>
        <end position="553"/>
    </location>
</feature>
<gene>
    <name evidence="2" type="ORF">EV421DRAFT_1740160</name>
</gene>
<evidence type="ECO:0000313" key="3">
    <source>
        <dbReference type="Proteomes" id="UP001175226"/>
    </source>
</evidence>
<keyword evidence="3" id="KW-1185">Reference proteome</keyword>
<comment type="caution">
    <text evidence="2">The sequence shown here is derived from an EMBL/GenBank/DDBJ whole genome shotgun (WGS) entry which is preliminary data.</text>
</comment>
<feature type="compositionally biased region" description="Basic and acidic residues" evidence="1">
    <location>
        <begin position="371"/>
        <end position="381"/>
    </location>
</feature>
<accession>A0AA39J3M0</accession>
<sequence>MSASPPGPSQPRQPMPLTTVINPLTRTGMEMGYIHSPMSWILEEYSAERSEDDHSTHYRVQYYGSFDLTSDDILDLGFDRFSDRQCYSLQPSLVEAVVSTIMGLQSALLSAASLLSEREVIFQVDPKQMFMNVLHGTNNVHLLYTAWMGLRKRLERGDQFLFKYADQYRLGERPQSPTSMDAGLYEQLEEIKDPAGRIRRSLQVIPSHRTILEERGAELLADGEERWEQIVPPNKSLRLAFSSYPEKPVKPRAQREQALELVPCKVETPALANTFNFGKRTSMPNITPLPQTISMNIRTPFKSPMGSFFEIPLTARPIYSTYDFGPGISSNFPQRRHAANPVLSILEEGETTREVREVTDILQSQEDPIENESKPYEDKGKSRAPYEYPSVHISPVPSAPSTRRSVQLTPADPDPDPDPPSGSEIEDTQSRHSSRQSQASLEVPFEMSSPPPPPPPPSPPPPSSPSNPGSDNEDDDDNRGRRGKQGNPGPRGEPELRGIRGEKGEQGRTGPHGRRGDKGSPGPPGPPGPPGGGGDGNRGSNRNQSDPSQPIIKGEIKPEHLPMWDGNPYTAIPYFWKVKHLVGLGGQMREYLGQWLWRGLKEDSEIYSWFSTLPEDDQEFMRRDVMNFVNVIKEDFLGDQWQILMNDIFKAQRFRQRGFENESPQSFITRRTIYTRMLTQINDGGLQEINIIMRKAPIAWRPILNMSTIENSKQLLAQVIEHCKALIAAAKTNHGTTRIPTSDLITVLRSIGIEPPQRPRFMTPCTANLASGTGTEGSELENDPTFGESYTELGEAQEYLEDLLKSAYQVLKTRQRPPPKQYYFPISHKEMKLVKLPPLTV</sequence>